<comment type="caution">
    <text evidence="2">The sequence shown here is derived from an EMBL/GenBank/DDBJ whole genome shotgun (WGS) entry which is preliminary data.</text>
</comment>
<feature type="transmembrane region" description="Helical" evidence="1">
    <location>
        <begin position="86"/>
        <end position="109"/>
    </location>
</feature>
<keyword evidence="1" id="KW-1133">Transmembrane helix</keyword>
<sequence>MERDDEDELLRKVRAQNRSVSFITGSELVNIDLGEDSYRPDEDSQLNQTELLLAGILVNEARLGRNGYFKTSPKELRLYKFYNKPVFRAVVYFCVWLNLSLACFESPAVSGMALPYWATMLLEYLCLFVFILTSFPCLVFCCWCEILERQEECYFVGHYCGKIIP</sequence>
<feature type="transmembrane region" description="Helical" evidence="1">
    <location>
        <begin position="121"/>
        <end position="144"/>
    </location>
</feature>
<dbReference type="AlphaFoldDB" id="A0A9X0CDL2"/>
<name>A0A9X0CDL2_9CNID</name>
<accession>A0A9X0CDL2</accession>
<dbReference type="OrthoDB" id="10068803at2759"/>
<organism evidence="2 3">
    <name type="scientific">Desmophyllum pertusum</name>
    <dbReference type="NCBI Taxonomy" id="174260"/>
    <lineage>
        <taxon>Eukaryota</taxon>
        <taxon>Metazoa</taxon>
        <taxon>Cnidaria</taxon>
        <taxon>Anthozoa</taxon>
        <taxon>Hexacorallia</taxon>
        <taxon>Scleractinia</taxon>
        <taxon>Caryophylliina</taxon>
        <taxon>Caryophylliidae</taxon>
        <taxon>Desmophyllum</taxon>
    </lineage>
</organism>
<dbReference type="PANTHER" id="PTHR46726:SF1">
    <property type="entry name" value="TWO-PORE CALCIUM CHANNEL 3"/>
    <property type="match status" value="1"/>
</dbReference>
<keyword evidence="1" id="KW-0812">Transmembrane</keyword>
<reference evidence="2" key="1">
    <citation type="submission" date="2023-01" db="EMBL/GenBank/DDBJ databases">
        <title>Genome assembly of the deep-sea coral Lophelia pertusa.</title>
        <authorList>
            <person name="Herrera S."/>
            <person name="Cordes E."/>
        </authorList>
    </citation>
    <scope>NUCLEOTIDE SEQUENCE</scope>
    <source>
        <strain evidence="2">USNM1676648</strain>
        <tissue evidence="2">Polyp</tissue>
    </source>
</reference>
<keyword evidence="3" id="KW-1185">Reference proteome</keyword>
<protein>
    <submittedName>
        <fullName evidence="2">Ion transport protein</fullName>
    </submittedName>
</protein>
<evidence type="ECO:0000313" key="3">
    <source>
        <dbReference type="Proteomes" id="UP001163046"/>
    </source>
</evidence>
<keyword evidence="1" id="KW-0472">Membrane</keyword>
<dbReference type="PANTHER" id="PTHR46726">
    <property type="entry name" value="TWO PORE CHANNEL 3"/>
    <property type="match status" value="1"/>
</dbReference>
<gene>
    <name evidence="2" type="primary">TPCN3_4</name>
    <name evidence="2" type="ORF">OS493_040372</name>
</gene>
<dbReference type="Proteomes" id="UP001163046">
    <property type="component" value="Unassembled WGS sequence"/>
</dbReference>
<evidence type="ECO:0000256" key="1">
    <source>
        <dbReference type="SAM" id="Phobius"/>
    </source>
</evidence>
<dbReference type="EMBL" id="MU828131">
    <property type="protein sequence ID" value="KAJ7308778.1"/>
    <property type="molecule type" value="Genomic_DNA"/>
</dbReference>
<evidence type="ECO:0000313" key="2">
    <source>
        <dbReference type="EMBL" id="KAJ7308778.1"/>
    </source>
</evidence>
<proteinExistence type="predicted"/>